<evidence type="ECO:0000256" key="13">
    <source>
        <dbReference type="ARBA" id="ARBA00043832"/>
    </source>
</evidence>
<dbReference type="Gene3D" id="3.40.50.1240">
    <property type="entry name" value="Phosphoglycerate mutase-like"/>
    <property type="match status" value="1"/>
</dbReference>
<evidence type="ECO:0000256" key="7">
    <source>
        <dbReference type="ARBA" id="ARBA00022801"/>
    </source>
</evidence>
<comment type="catalytic activity">
    <reaction evidence="12">
        <text>1D-myo-inositol hexakisphosphate + H2O = 1D-myo-inositol 1,2,4,5,6-pentakisphosphate + phosphate</text>
        <dbReference type="Rhea" id="RHEA:16989"/>
        <dbReference type="ChEBI" id="CHEBI:15377"/>
        <dbReference type="ChEBI" id="CHEBI:43474"/>
        <dbReference type="ChEBI" id="CHEBI:57798"/>
        <dbReference type="ChEBI" id="CHEBI:58130"/>
        <dbReference type="EC" id="3.1.3.62"/>
    </reaction>
    <physiologicalReaction direction="left-to-right" evidence="12">
        <dbReference type="Rhea" id="RHEA:16990"/>
    </physiologicalReaction>
</comment>
<dbReference type="PANTHER" id="PTHR20963">
    <property type="entry name" value="MULTIPLE INOSITOL POLYPHOSPHATE PHOSPHATASE-RELATED"/>
    <property type="match status" value="1"/>
</dbReference>
<sequence>MYLPRPIDDNPTSKRFIVKRGFVFVLSTCAFIGACSQSPVEPPSVAAERGFFSSKTPYQPQQDWKSYEPAPAGFQAIHIQHVARHGSRALSSRKYDDLSYQIWQQAEKEQALTPLGKQLGPIVSEIMQTHEALGYGNLTVLGEREHEAMAERLLQRHPALFDNITAERRILVLDSGEPRARDSAQSFLNGLIRTQPALATAAEPPQADTERLYFHRSPAAEAYRTYKDNDPRLLAKLDEIFSLPKNRQVARAMLERLYQPEFVDRLANGAYEFRDTGKGSTVVRDEVDAAYMLYNLYIIVPGLKPDNDWQFSRFIADKHAEWMAYLSDAEDFYERGPAFVGEDITYRMANVLLDDFFANIDAVRAGESDLIATVRFSHAQVLIPFASVLGLPGSTDALPEQVTYRYDNNAWRGEAITPMAANVQWEVFADDNGTYLVRMLHQEREVPFKSDCEPYGETRFYVEFDELKRCYGYL</sequence>
<keyword evidence="15" id="KW-1185">Reference proteome</keyword>
<dbReference type="GO" id="GO:0034417">
    <property type="term" value="F:bisphosphoglycerate 3-phosphatase activity"/>
    <property type="evidence" value="ECO:0007669"/>
    <property type="project" value="UniProtKB-EC"/>
</dbReference>
<comment type="catalytic activity">
    <reaction evidence="10">
        <text>1D-myo-inositol 1,2,5,6-tetrakisphosphate + H2O = 1D-myo-inositol 1,2,6-trisphosphate + phosphate</text>
        <dbReference type="Rhea" id="RHEA:77119"/>
        <dbReference type="ChEBI" id="CHEBI:15377"/>
        <dbReference type="ChEBI" id="CHEBI:43474"/>
        <dbReference type="ChEBI" id="CHEBI:195535"/>
        <dbReference type="ChEBI" id="CHEBI:195537"/>
        <dbReference type="EC" id="3.1.3.62"/>
    </reaction>
    <physiologicalReaction direction="left-to-right" evidence="10">
        <dbReference type="Rhea" id="RHEA:77120"/>
    </physiologicalReaction>
</comment>
<evidence type="ECO:0000313" key="14">
    <source>
        <dbReference type="EMBL" id="RFA34630.1"/>
    </source>
</evidence>
<organism evidence="14 15">
    <name type="scientific">Alkalilimnicola ehrlichii</name>
    <dbReference type="NCBI Taxonomy" id="351052"/>
    <lineage>
        <taxon>Bacteria</taxon>
        <taxon>Pseudomonadati</taxon>
        <taxon>Pseudomonadota</taxon>
        <taxon>Gammaproteobacteria</taxon>
        <taxon>Chromatiales</taxon>
        <taxon>Ectothiorhodospiraceae</taxon>
        <taxon>Alkalilimnicola</taxon>
    </lineage>
</organism>
<dbReference type="OrthoDB" id="9770871at2"/>
<dbReference type="PROSITE" id="PS51257">
    <property type="entry name" value="PROKAR_LIPOPROTEIN"/>
    <property type="match status" value="1"/>
</dbReference>
<comment type="catalytic activity">
    <reaction evidence="11">
        <text>1D-myo-inositol 1,2,4,5,6-pentakisphosphate + H2O = 1D-myo-inositol 1,2,5,6-tetrakisphosphate + phosphate</text>
        <dbReference type="Rhea" id="RHEA:77115"/>
        <dbReference type="ChEBI" id="CHEBI:15377"/>
        <dbReference type="ChEBI" id="CHEBI:43474"/>
        <dbReference type="ChEBI" id="CHEBI:57798"/>
        <dbReference type="ChEBI" id="CHEBI:195535"/>
        <dbReference type="EC" id="3.1.3.62"/>
    </reaction>
    <physiologicalReaction direction="left-to-right" evidence="11">
        <dbReference type="Rhea" id="RHEA:77116"/>
    </physiologicalReaction>
</comment>
<keyword evidence="8" id="KW-0472">Membrane</keyword>
<dbReference type="SUPFAM" id="SSF53254">
    <property type="entry name" value="Phosphoglycerate mutase-like"/>
    <property type="match status" value="1"/>
</dbReference>
<comment type="caution">
    <text evidence="14">The sequence shown here is derived from an EMBL/GenBank/DDBJ whole genome shotgun (WGS) entry which is preliminary data.</text>
</comment>
<evidence type="ECO:0000256" key="12">
    <source>
        <dbReference type="ARBA" id="ARBA00043691"/>
    </source>
</evidence>
<evidence type="ECO:0000313" key="15">
    <source>
        <dbReference type="Proteomes" id="UP000256763"/>
    </source>
</evidence>
<evidence type="ECO:0000256" key="2">
    <source>
        <dbReference type="ARBA" id="ARBA00008422"/>
    </source>
</evidence>
<dbReference type="EMBL" id="NFZW01000015">
    <property type="protein sequence ID" value="RFA34630.1"/>
    <property type="molecule type" value="Genomic_DNA"/>
</dbReference>
<name>A0A3E0WNT0_9GAMM</name>
<dbReference type="InterPro" id="IPR029033">
    <property type="entry name" value="His_PPase_superfam"/>
</dbReference>
<dbReference type="EC" id="3.1.3.62" evidence="4"/>
<dbReference type="Proteomes" id="UP000256763">
    <property type="component" value="Unassembled WGS sequence"/>
</dbReference>
<dbReference type="EC" id="3.1.3.80" evidence="3"/>
<evidence type="ECO:0000256" key="5">
    <source>
        <dbReference type="ARBA" id="ARBA00018097"/>
    </source>
</evidence>
<evidence type="ECO:0000256" key="11">
    <source>
        <dbReference type="ARBA" id="ARBA00043671"/>
    </source>
</evidence>
<keyword evidence="6" id="KW-0732">Signal</keyword>
<keyword evidence="7" id="KW-0378">Hydrolase</keyword>
<reference evidence="15" key="1">
    <citation type="submission" date="2017-05" db="EMBL/GenBank/DDBJ databases">
        <authorList>
            <person name="Sharma S."/>
            <person name="Sidhu C."/>
            <person name="Pinnaka A.K."/>
        </authorList>
    </citation>
    <scope>NUCLEOTIDE SEQUENCE [LARGE SCALE GENOMIC DNA]</scope>
    <source>
        <strain evidence="15">AK93</strain>
    </source>
</reference>
<dbReference type="GO" id="GO:0016020">
    <property type="term" value="C:membrane"/>
    <property type="evidence" value="ECO:0007669"/>
    <property type="project" value="UniProtKB-SubCell"/>
</dbReference>
<comment type="catalytic activity">
    <reaction evidence="13">
        <text>(2R)-2,3-bisphosphoglycerate + H2O = (2R)-2-phosphoglycerate + phosphate</text>
        <dbReference type="Rhea" id="RHEA:27381"/>
        <dbReference type="ChEBI" id="CHEBI:15377"/>
        <dbReference type="ChEBI" id="CHEBI:43474"/>
        <dbReference type="ChEBI" id="CHEBI:58248"/>
        <dbReference type="ChEBI" id="CHEBI:58289"/>
        <dbReference type="EC" id="3.1.3.80"/>
    </reaction>
    <physiologicalReaction direction="left-to-right" evidence="13">
        <dbReference type="Rhea" id="RHEA:27382"/>
    </physiologicalReaction>
</comment>
<protein>
    <recommendedName>
        <fullName evidence="5">Multiple inositol polyphosphate phosphatase 1</fullName>
        <ecNumber evidence="4">3.1.3.62</ecNumber>
        <ecNumber evidence="3">3.1.3.80</ecNumber>
    </recommendedName>
    <alternativeName>
        <fullName evidence="9">2,3-bisphosphoglycerate 3-phosphatase</fullName>
    </alternativeName>
</protein>
<evidence type="ECO:0000256" key="6">
    <source>
        <dbReference type="ARBA" id="ARBA00022729"/>
    </source>
</evidence>
<evidence type="ECO:0000256" key="8">
    <source>
        <dbReference type="ARBA" id="ARBA00023136"/>
    </source>
</evidence>
<comment type="subcellular location">
    <subcellularLocation>
        <location evidence="1">Membrane</location>
    </subcellularLocation>
</comment>
<evidence type="ECO:0000256" key="4">
    <source>
        <dbReference type="ARBA" id="ARBA00013040"/>
    </source>
</evidence>
<proteinExistence type="inferred from homology"/>
<comment type="similarity">
    <text evidence="2">Belongs to the histidine acid phosphatase family. MINPP1 subfamily.</text>
</comment>
<dbReference type="PANTHER" id="PTHR20963:SF8">
    <property type="entry name" value="MULTIPLE INOSITOL POLYPHOSPHATE PHOSPHATASE 1"/>
    <property type="match status" value="1"/>
</dbReference>
<evidence type="ECO:0000256" key="1">
    <source>
        <dbReference type="ARBA" id="ARBA00004370"/>
    </source>
</evidence>
<evidence type="ECO:0000256" key="10">
    <source>
        <dbReference type="ARBA" id="ARBA00043668"/>
    </source>
</evidence>
<dbReference type="Pfam" id="PF00328">
    <property type="entry name" value="His_Phos_2"/>
    <property type="match status" value="1"/>
</dbReference>
<evidence type="ECO:0000256" key="3">
    <source>
        <dbReference type="ARBA" id="ARBA00012976"/>
    </source>
</evidence>
<dbReference type="InterPro" id="IPR000560">
    <property type="entry name" value="His_Pase_clade-2"/>
</dbReference>
<accession>A0A3E0WNT0</accession>
<dbReference type="CDD" id="cd07061">
    <property type="entry name" value="HP_HAP_like"/>
    <property type="match status" value="1"/>
</dbReference>
<dbReference type="GO" id="GO:0003993">
    <property type="term" value="F:acid phosphatase activity"/>
    <property type="evidence" value="ECO:0007669"/>
    <property type="project" value="TreeGrafter"/>
</dbReference>
<gene>
    <name evidence="14" type="ORF">CAL65_14805</name>
</gene>
<dbReference type="AlphaFoldDB" id="A0A3E0WNT0"/>
<evidence type="ECO:0000256" key="9">
    <source>
        <dbReference type="ARBA" id="ARBA00031642"/>
    </source>
</evidence>